<dbReference type="RefSeq" id="XP_001014848.2">
    <property type="nucleotide sequence ID" value="XM_001014848.2"/>
</dbReference>
<proteinExistence type="predicted"/>
<keyword evidence="3" id="KW-1185">Reference proteome</keyword>
<dbReference type="KEGG" id="tet:TTHERM_00050520"/>
<gene>
    <name evidence="2" type="ORF">TTHERM_00050520</name>
</gene>
<dbReference type="InParanoid" id="Q23D38"/>
<keyword evidence="1" id="KW-0175">Coiled coil</keyword>
<evidence type="ECO:0000256" key="1">
    <source>
        <dbReference type="SAM" id="Coils"/>
    </source>
</evidence>
<reference evidence="3" key="1">
    <citation type="journal article" date="2006" name="PLoS Biol.">
        <title>Macronuclear genome sequence of the ciliate Tetrahymena thermophila, a model eukaryote.</title>
        <authorList>
            <person name="Eisen J.A."/>
            <person name="Coyne R.S."/>
            <person name="Wu M."/>
            <person name="Wu D."/>
            <person name="Thiagarajan M."/>
            <person name="Wortman J.R."/>
            <person name="Badger J.H."/>
            <person name="Ren Q."/>
            <person name="Amedeo P."/>
            <person name="Jones K.M."/>
            <person name="Tallon L.J."/>
            <person name="Delcher A.L."/>
            <person name="Salzberg S.L."/>
            <person name="Silva J.C."/>
            <person name="Haas B.J."/>
            <person name="Majoros W.H."/>
            <person name="Farzad M."/>
            <person name="Carlton J.M."/>
            <person name="Smith R.K. Jr."/>
            <person name="Garg J."/>
            <person name="Pearlman R.E."/>
            <person name="Karrer K.M."/>
            <person name="Sun L."/>
            <person name="Manning G."/>
            <person name="Elde N.C."/>
            <person name="Turkewitz A.P."/>
            <person name="Asai D.J."/>
            <person name="Wilkes D.E."/>
            <person name="Wang Y."/>
            <person name="Cai H."/>
            <person name="Collins K."/>
            <person name="Stewart B.A."/>
            <person name="Lee S.R."/>
            <person name="Wilamowska K."/>
            <person name="Weinberg Z."/>
            <person name="Ruzzo W.L."/>
            <person name="Wloga D."/>
            <person name="Gaertig J."/>
            <person name="Frankel J."/>
            <person name="Tsao C.-C."/>
            <person name="Gorovsky M.A."/>
            <person name="Keeling P.J."/>
            <person name="Waller R.F."/>
            <person name="Patron N.J."/>
            <person name="Cherry J.M."/>
            <person name="Stover N.A."/>
            <person name="Krieger C.J."/>
            <person name="del Toro C."/>
            <person name="Ryder H.F."/>
            <person name="Williamson S.C."/>
            <person name="Barbeau R.A."/>
            <person name="Hamilton E.P."/>
            <person name="Orias E."/>
        </authorList>
    </citation>
    <scope>NUCLEOTIDE SEQUENCE [LARGE SCALE GENOMIC DNA]</scope>
    <source>
        <strain evidence="3">SB210</strain>
    </source>
</reference>
<evidence type="ECO:0000313" key="3">
    <source>
        <dbReference type="Proteomes" id="UP000009168"/>
    </source>
</evidence>
<dbReference type="EMBL" id="GG662712">
    <property type="protein sequence ID" value="EAR94703.2"/>
    <property type="molecule type" value="Genomic_DNA"/>
</dbReference>
<name>Q23D38_TETTS</name>
<dbReference type="HOGENOM" id="CLU_1398876_0_0_1"/>
<accession>Q23D38</accession>
<feature type="coiled-coil region" evidence="1">
    <location>
        <begin position="11"/>
        <end position="38"/>
    </location>
</feature>
<dbReference type="OrthoDB" id="10607302at2759"/>
<dbReference type="GeneID" id="7829137"/>
<evidence type="ECO:0000313" key="2">
    <source>
        <dbReference type="EMBL" id="EAR94703.2"/>
    </source>
</evidence>
<protein>
    <submittedName>
        <fullName evidence="2">Uncharacterized protein</fullName>
    </submittedName>
</protein>
<organism evidence="2 3">
    <name type="scientific">Tetrahymena thermophila (strain SB210)</name>
    <dbReference type="NCBI Taxonomy" id="312017"/>
    <lineage>
        <taxon>Eukaryota</taxon>
        <taxon>Sar</taxon>
        <taxon>Alveolata</taxon>
        <taxon>Ciliophora</taxon>
        <taxon>Intramacronucleata</taxon>
        <taxon>Oligohymenophorea</taxon>
        <taxon>Hymenostomatida</taxon>
        <taxon>Tetrahymenina</taxon>
        <taxon>Tetrahymenidae</taxon>
        <taxon>Tetrahymena</taxon>
    </lineage>
</organism>
<sequence>MSEFFNNLSQRIKEKTNYEEKTSEKKKLKEQLFRKELQKAQQLIAQDQPIPKRLRFDVVYHLKVYMNSDEIRKLNQLKDEYSSSSYKVSAISLLNIVCVSAFIKGFMNFKWYTKVGIASFVFCSSHYIGMYQIEQKTQNFQEQIIQTYKQQFLDSNFIKNQLIYDISQPDPHLQTKKKLLEQNQKLLQTQEESSD</sequence>
<dbReference type="AlphaFoldDB" id="Q23D38"/>
<dbReference type="Proteomes" id="UP000009168">
    <property type="component" value="Unassembled WGS sequence"/>
</dbReference>